<gene>
    <name evidence="1" type="ORF">LCGC14_2150360</name>
</gene>
<protein>
    <submittedName>
        <fullName evidence="1">Uncharacterized protein</fullName>
    </submittedName>
</protein>
<dbReference type="AlphaFoldDB" id="A0A0F9GS37"/>
<evidence type="ECO:0000313" key="1">
    <source>
        <dbReference type="EMBL" id="KKL65907.1"/>
    </source>
</evidence>
<dbReference type="EMBL" id="LAZR01027381">
    <property type="protein sequence ID" value="KKL65907.1"/>
    <property type="molecule type" value="Genomic_DNA"/>
</dbReference>
<feature type="non-terminal residue" evidence="1">
    <location>
        <position position="1"/>
    </location>
</feature>
<comment type="caution">
    <text evidence="1">The sequence shown here is derived from an EMBL/GenBank/DDBJ whole genome shotgun (WGS) entry which is preliminary data.</text>
</comment>
<accession>A0A0F9GS37</accession>
<proteinExistence type="predicted"/>
<sequence length="41" mass="4723">LGDDYEFNLDMEKLDVLEVLGVLEMMKIDVLARSNMKPSHL</sequence>
<reference evidence="1" key="1">
    <citation type="journal article" date="2015" name="Nature">
        <title>Complex archaea that bridge the gap between prokaryotes and eukaryotes.</title>
        <authorList>
            <person name="Spang A."/>
            <person name="Saw J.H."/>
            <person name="Jorgensen S.L."/>
            <person name="Zaremba-Niedzwiedzka K."/>
            <person name="Martijn J."/>
            <person name="Lind A.E."/>
            <person name="van Eijk R."/>
            <person name="Schleper C."/>
            <person name="Guy L."/>
            <person name="Ettema T.J."/>
        </authorList>
    </citation>
    <scope>NUCLEOTIDE SEQUENCE</scope>
</reference>
<organism evidence="1">
    <name type="scientific">marine sediment metagenome</name>
    <dbReference type="NCBI Taxonomy" id="412755"/>
    <lineage>
        <taxon>unclassified sequences</taxon>
        <taxon>metagenomes</taxon>
        <taxon>ecological metagenomes</taxon>
    </lineage>
</organism>
<name>A0A0F9GS37_9ZZZZ</name>